<feature type="region of interest" description="Disordered" evidence="1">
    <location>
        <begin position="88"/>
        <end position="108"/>
    </location>
</feature>
<evidence type="ECO:0000313" key="3">
    <source>
        <dbReference type="Proteomes" id="UP001172083"/>
    </source>
</evidence>
<proteinExistence type="predicted"/>
<comment type="caution">
    <text evidence="2">The sequence shown here is derived from an EMBL/GenBank/DDBJ whole genome shotgun (WGS) entry which is preliminary data.</text>
</comment>
<sequence>MDSTNDITTLFNKLIDQAISEGELARLSTHMLQADESPEMQQLLAEMWDYVGLLPEQDSDDLLENVDQILKKNQAFNQLRQAINEHKDRVAAEQEKIDDTRQQPPPAGKQRLWGWLKKIFAMGLITLATTSVTVERGAEGRVDECPIYDPLTPQAAVPGGKGALSTYNIWL</sequence>
<gene>
    <name evidence="2" type="ORF">QQ020_35060</name>
</gene>
<protein>
    <submittedName>
        <fullName evidence="2">Uncharacterized protein</fullName>
    </submittedName>
</protein>
<reference evidence="2" key="1">
    <citation type="submission" date="2023-06" db="EMBL/GenBank/DDBJ databases">
        <title>Genomic of Agaribacillus aureum.</title>
        <authorList>
            <person name="Wang G."/>
        </authorList>
    </citation>
    <scope>NUCLEOTIDE SEQUENCE</scope>
    <source>
        <strain evidence="2">BMA12</strain>
    </source>
</reference>
<evidence type="ECO:0000313" key="2">
    <source>
        <dbReference type="EMBL" id="MDN5217347.1"/>
    </source>
</evidence>
<organism evidence="2 3">
    <name type="scientific">Agaribacillus aureus</name>
    <dbReference type="NCBI Taxonomy" id="3051825"/>
    <lineage>
        <taxon>Bacteria</taxon>
        <taxon>Pseudomonadati</taxon>
        <taxon>Bacteroidota</taxon>
        <taxon>Cytophagia</taxon>
        <taxon>Cytophagales</taxon>
        <taxon>Splendidivirgaceae</taxon>
        <taxon>Agaribacillus</taxon>
    </lineage>
</organism>
<dbReference type="Proteomes" id="UP001172083">
    <property type="component" value="Unassembled WGS sequence"/>
</dbReference>
<dbReference type="RefSeq" id="WP_346762683.1">
    <property type="nucleotide sequence ID" value="NZ_JAUJEB010000015.1"/>
</dbReference>
<name>A0ABT8LHS1_9BACT</name>
<accession>A0ABT8LHS1</accession>
<evidence type="ECO:0000256" key="1">
    <source>
        <dbReference type="SAM" id="MobiDB-lite"/>
    </source>
</evidence>
<dbReference type="EMBL" id="JAUJEB010000015">
    <property type="protein sequence ID" value="MDN5217347.1"/>
    <property type="molecule type" value="Genomic_DNA"/>
</dbReference>
<keyword evidence="3" id="KW-1185">Reference proteome</keyword>
<feature type="compositionally biased region" description="Basic and acidic residues" evidence="1">
    <location>
        <begin position="88"/>
        <end position="101"/>
    </location>
</feature>